<evidence type="ECO:0000256" key="3">
    <source>
        <dbReference type="ARBA" id="ARBA00022741"/>
    </source>
</evidence>
<evidence type="ECO:0000256" key="5">
    <source>
        <dbReference type="RuleBase" id="RU364050"/>
    </source>
</evidence>
<protein>
    <recommendedName>
        <fullName evidence="5">RNA-directed RNA polymerase</fullName>
        <ecNumber evidence="5">2.7.7.48</ecNumber>
    </recommendedName>
</protein>
<dbReference type="Pfam" id="PF02123">
    <property type="entry name" value="RdRP_4"/>
    <property type="match status" value="1"/>
</dbReference>
<evidence type="ECO:0000256" key="2">
    <source>
        <dbReference type="ARBA" id="ARBA00022695"/>
    </source>
</evidence>
<reference evidence="6" key="1">
    <citation type="journal article" date="2016" name="Nature">
        <title>Redefining the invertebrate RNA virosphere.</title>
        <authorList>
            <person name="Shi M."/>
            <person name="Lin X.D."/>
            <person name="Tian J.H."/>
            <person name="Chen L.J."/>
            <person name="Chen X."/>
            <person name="Li C.X."/>
            <person name="Qin X.C."/>
            <person name="Li J."/>
            <person name="Cao J.P."/>
            <person name="Eden J.S."/>
            <person name="Buchmann J."/>
            <person name="Wang W."/>
            <person name="Xu J."/>
            <person name="Holmes E.C."/>
            <person name="Zhang Y.Z."/>
        </authorList>
    </citation>
    <scope>NUCLEOTIDE SEQUENCE</scope>
    <source>
        <strain evidence="6">SCM47694</strain>
    </source>
</reference>
<comment type="catalytic activity">
    <reaction evidence="4 5">
        <text>RNA(n) + a ribonucleoside 5'-triphosphate = RNA(n+1) + diphosphate</text>
        <dbReference type="Rhea" id="RHEA:21248"/>
        <dbReference type="Rhea" id="RHEA-COMP:14527"/>
        <dbReference type="Rhea" id="RHEA-COMP:17342"/>
        <dbReference type="ChEBI" id="CHEBI:33019"/>
        <dbReference type="ChEBI" id="CHEBI:61557"/>
        <dbReference type="ChEBI" id="CHEBI:140395"/>
        <dbReference type="EC" id="2.7.7.48"/>
    </reaction>
</comment>
<evidence type="ECO:0000256" key="1">
    <source>
        <dbReference type="ARBA" id="ARBA00022679"/>
    </source>
</evidence>
<dbReference type="SUPFAM" id="SSF56672">
    <property type="entry name" value="DNA/RNA polymerases"/>
    <property type="match status" value="1"/>
</dbReference>
<dbReference type="InterPro" id="IPR043502">
    <property type="entry name" value="DNA/RNA_pol_sf"/>
</dbReference>
<evidence type="ECO:0000256" key="4">
    <source>
        <dbReference type="ARBA" id="ARBA00048744"/>
    </source>
</evidence>
<dbReference type="GO" id="GO:0006351">
    <property type="term" value="P:DNA-templated transcription"/>
    <property type="evidence" value="ECO:0007669"/>
    <property type="project" value="InterPro"/>
</dbReference>
<dbReference type="InterPro" id="IPR001795">
    <property type="entry name" value="RNA-dir_pol_luteovirus"/>
</dbReference>
<dbReference type="EMBL" id="KX882973">
    <property type="protein sequence ID" value="APG76028.1"/>
    <property type="molecule type" value="Genomic_RNA"/>
</dbReference>
<name>A0A1L3KF36_9VIRU</name>
<keyword evidence="2 5" id="KW-0548">Nucleotidyltransferase</keyword>
<evidence type="ECO:0000313" key="6">
    <source>
        <dbReference type="EMBL" id="APG76028.1"/>
    </source>
</evidence>
<proteinExistence type="predicted"/>
<keyword evidence="3 5" id="KW-0547">Nucleotide-binding</keyword>
<organism evidence="6">
    <name type="scientific">Hubei chryso-like virus 2</name>
    <dbReference type="NCBI Taxonomy" id="1922856"/>
    <lineage>
        <taxon>Viruses</taxon>
        <taxon>Riboviria</taxon>
    </lineage>
</organism>
<accession>A0A1L3KF36</accession>
<dbReference type="GO" id="GO:0000166">
    <property type="term" value="F:nucleotide binding"/>
    <property type="evidence" value="ECO:0007669"/>
    <property type="project" value="UniProtKB-KW"/>
</dbReference>
<keyword evidence="1 5" id="KW-0808">Transferase</keyword>
<dbReference type="GO" id="GO:0003723">
    <property type="term" value="F:RNA binding"/>
    <property type="evidence" value="ECO:0007669"/>
    <property type="project" value="InterPro"/>
</dbReference>
<keyword evidence="5" id="KW-0693">Viral RNA replication</keyword>
<dbReference type="GO" id="GO:0003968">
    <property type="term" value="F:RNA-directed RNA polymerase activity"/>
    <property type="evidence" value="ECO:0007669"/>
    <property type="project" value="UniProtKB-KW"/>
</dbReference>
<dbReference type="EC" id="2.7.7.48" evidence="5"/>
<sequence length="1119" mass="126854">MSARIYQSSSLPDRTPNRYKQVNFSSLHSIGSINSTDCGFGFSKLSTVTYQDLLAQYKHKIVEGLYAIVIPSGGGKTSMAALFKQLDVDLVLPDSVENYLKVMRVEIHRRVSEGGSTGNEWRRHNLLWAWQLSLAIKCYNFKEDPRVIFVHSPETACQIGARVIGVFLPTIELHKRWMMERCPEAVSIGHNNRELLQRSMGGNGCVLYSSGQELAYHCAKVIANNIGYAPGLCRHLPWSVMTELISKSGSDPTVHARIRNENANYGDIDSIIEKCKTGRLPWWHVGLWCERHCEEVIPDGGHKLNNYPWLHLSYSVHDYRQKQRSGGVITRAMLNGEVDWFSMYPYMDGATLNQGNVTMRSLIKHTKKSLFDDYSLKLLSVHIGAHHSFVVSVLVYYLGVVSKLAPDLHGMVVSSGILEVPEEHWVEVHTEVHKLVRSYQSFFGRDLNDREYARLQYTACLYGRRNYALDPGAEIAKRRSPRLLTKLSLSSIGHNQEEYVSDFRAGVEKAYYKLGSKKRALAWDNMDDFFEKRYQWAASGSVTNLPDNMKHLKEVVLLVQETKGIILHLGKDVNKKILMEKLRSPAELAYYLTTNWGYNDTGLAPKPNEPAKKRVLMPGSFLHYVAMSYILGMVERTGDVGGVRIGDPEDNALSHFDLRLGSGTYNFMLDFADHNAQHSSVEMSIIIACLEERFSSRSDPNTLKMFVNWVVSSFFNMKVRDGPYTHSVLSGLYTGWRGTTWINSVACQAYVNVGIEAAKRRFGGLDCLYFEGAGDDVMMRFGSATDAFKFYRCMSEIGYDMQSIKQLLSHTKTEFLRVIGGEGGLRCCINRVLPNYVSGDLERSSPGLLERVGGAYATTRMLLRRGLDHHMVKALYASYMDKWLRVKIDGKYEKIDRAHIHGIRSQGGSEIPDENDAVWILNRRISVGKEKPTITGGPRFASKDYARVVCRELMEYQIQVNENRLSEILAEGVYSASSQLSNEDLLSSGTIPEVKAMPLREVDLGEYERAILNSSDALVASFKQQWGRYNRYKTAMICSDISRTEFMKRLGISIDIEAVERFQLPAYSSFTIPEYVLYNFGMYYRSRVAYSRMEPDEARCLFELAANAACEIMRAKVEM</sequence>
<keyword evidence="5" id="KW-0696">RNA-directed RNA polymerase</keyword>